<protein>
    <submittedName>
        <fullName evidence="2">p7B protein</fullName>
    </submittedName>
</protein>
<gene>
    <name evidence="2" type="primary">p7B</name>
</gene>
<organismHost>
    <name type="scientific">Cucumis sativus</name>
    <name type="common">Cucumber</name>
    <dbReference type="NCBI Taxonomy" id="3659"/>
</organismHost>
<sequence length="61" mass="6611">MGCYRCDSGPGDYSGPLLILFLAFVFFYITSLGPHGNTYVHLSDNSSVKTQYVGISTNGND</sequence>
<dbReference type="EMBL" id="AB232926">
    <property type="protein sequence ID" value="BAG13039.1"/>
    <property type="molecule type" value="Genomic_RNA"/>
</dbReference>
<keyword evidence="1" id="KW-0472">Membrane</keyword>
<organismHost>
    <name type="scientific">Cucumis melo</name>
    <name type="common">Muskmelon</name>
    <dbReference type="NCBI Taxonomy" id="3656"/>
</organismHost>
<proteinExistence type="predicted"/>
<name>B1B1T7_MNSV</name>
<evidence type="ECO:0000256" key="1">
    <source>
        <dbReference type="SAM" id="Phobius"/>
    </source>
</evidence>
<dbReference type="Pfam" id="PF06692">
    <property type="entry name" value="MNSV_P7B"/>
    <property type="match status" value="1"/>
</dbReference>
<keyword evidence="1" id="KW-0812">Transmembrane</keyword>
<organism evidence="2">
    <name type="scientific">Melon necrotic spot virus</name>
    <name type="common">MNSV</name>
    <dbReference type="NCBI Taxonomy" id="11987"/>
    <lineage>
        <taxon>Viruses</taxon>
        <taxon>Riboviria</taxon>
        <taxon>Orthornavirae</taxon>
        <taxon>Kitrinoviricota</taxon>
        <taxon>Tolucaviricetes</taxon>
        <taxon>Tolivirales</taxon>
        <taxon>Tombusviridae</taxon>
        <taxon>Procedovirinae</taxon>
        <taxon>Gammacarmovirus</taxon>
        <taxon>Gammacarmovirus melonis</taxon>
    </lineage>
</organism>
<keyword evidence="1" id="KW-1133">Transmembrane helix</keyword>
<reference evidence="2" key="1">
    <citation type="journal article" date="2008" name="Phytopathology">
        <title>A New Strain of Melon necrotic spot virus that Is Unable to Systemically Infect Cucumis melo.</title>
        <authorList>
            <person name="Ohki T."/>
            <person name="Sako I."/>
            <person name="Kanda A."/>
            <person name="Mochizuki T."/>
            <person name="Honda Y."/>
            <person name="Tsuda S."/>
        </authorList>
    </citation>
    <scope>NUCLEOTIDE SEQUENCE</scope>
    <source>
        <strain evidence="2">Kochi</strain>
    </source>
</reference>
<accession>B1B1T7</accession>
<evidence type="ECO:0000313" key="2">
    <source>
        <dbReference type="EMBL" id="BAG13039.1"/>
    </source>
</evidence>
<feature type="transmembrane region" description="Helical" evidence="1">
    <location>
        <begin position="13"/>
        <end position="33"/>
    </location>
</feature>
<dbReference type="InterPro" id="IPR009575">
    <property type="entry name" value="MNSV_P7B"/>
</dbReference>